<comment type="caution">
    <text evidence="2">The sequence shown here is derived from an EMBL/GenBank/DDBJ whole genome shotgun (WGS) entry which is preliminary data.</text>
</comment>
<dbReference type="AlphaFoldDB" id="A0AAV7NV16"/>
<evidence type="ECO:0000256" key="1">
    <source>
        <dbReference type="SAM" id="MobiDB-lite"/>
    </source>
</evidence>
<accession>A0AAV7NV16</accession>
<keyword evidence="3" id="KW-1185">Reference proteome</keyword>
<gene>
    <name evidence="2" type="ORF">NDU88_006650</name>
</gene>
<evidence type="ECO:0000313" key="3">
    <source>
        <dbReference type="Proteomes" id="UP001066276"/>
    </source>
</evidence>
<reference evidence="2" key="1">
    <citation type="journal article" date="2022" name="bioRxiv">
        <title>Sequencing and chromosome-scale assembly of the giantPleurodeles waltlgenome.</title>
        <authorList>
            <person name="Brown T."/>
            <person name="Elewa A."/>
            <person name="Iarovenko S."/>
            <person name="Subramanian E."/>
            <person name="Araus A.J."/>
            <person name="Petzold A."/>
            <person name="Susuki M."/>
            <person name="Suzuki K.-i.T."/>
            <person name="Hayashi T."/>
            <person name="Toyoda A."/>
            <person name="Oliveira C."/>
            <person name="Osipova E."/>
            <person name="Leigh N.D."/>
            <person name="Simon A."/>
            <person name="Yun M.H."/>
        </authorList>
    </citation>
    <scope>NUCLEOTIDE SEQUENCE</scope>
    <source>
        <strain evidence="2">20211129_DDA</strain>
        <tissue evidence="2">Liver</tissue>
    </source>
</reference>
<organism evidence="2 3">
    <name type="scientific">Pleurodeles waltl</name>
    <name type="common">Iberian ribbed newt</name>
    <dbReference type="NCBI Taxonomy" id="8319"/>
    <lineage>
        <taxon>Eukaryota</taxon>
        <taxon>Metazoa</taxon>
        <taxon>Chordata</taxon>
        <taxon>Craniata</taxon>
        <taxon>Vertebrata</taxon>
        <taxon>Euteleostomi</taxon>
        <taxon>Amphibia</taxon>
        <taxon>Batrachia</taxon>
        <taxon>Caudata</taxon>
        <taxon>Salamandroidea</taxon>
        <taxon>Salamandridae</taxon>
        <taxon>Pleurodelinae</taxon>
        <taxon>Pleurodeles</taxon>
    </lineage>
</organism>
<name>A0AAV7NV16_PLEWA</name>
<evidence type="ECO:0000313" key="2">
    <source>
        <dbReference type="EMBL" id="KAJ1118459.1"/>
    </source>
</evidence>
<feature type="region of interest" description="Disordered" evidence="1">
    <location>
        <begin position="109"/>
        <end position="134"/>
    </location>
</feature>
<dbReference type="EMBL" id="JANPWB010000012">
    <property type="protein sequence ID" value="KAJ1118459.1"/>
    <property type="molecule type" value="Genomic_DNA"/>
</dbReference>
<protein>
    <submittedName>
        <fullName evidence="2">Uncharacterized protein</fullName>
    </submittedName>
</protein>
<dbReference type="Proteomes" id="UP001066276">
    <property type="component" value="Chromosome 8"/>
</dbReference>
<sequence length="150" mass="15570">MSWPHGAAQQPVAPGAAHRGIEVLRGARAVAEARGAVRLELGTERCPESGALGGWSGRLSVSAWRQRRTPGEWRRRQRVRPACPGSLVGEPGAAQRNGALCSAVRPARGELPRTGRGTLGVDGPGESLSGANARGTGWSAAERGIIVLLA</sequence>
<proteinExistence type="predicted"/>